<evidence type="ECO:0000256" key="9">
    <source>
        <dbReference type="ARBA" id="ARBA00023328"/>
    </source>
</evidence>
<feature type="coiled-coil region" evidence="11">
    <location>
        <begin position="609"/>
        <end position="661"/>
    </location>
</feature>
<name>A0A167FTK1_9ASCO</name>
<protein>
    <recommendedName>
        <fullName evidence="10">Kinetochore protein NDC80</fullName>
    </recommendedName>
</protein>
<evidence type="ECO:0000256" key="5">
    <source>
        <dbReference type="ARBA" id="ARBA00022838"/>
    </source>
</evidence>
<dbReference type="InterPro" id="IPR005550">
    <property type="entry name" value="Kinetochore_Ndc80"/>
</dbReference>
<dbReference type="Gene3D" id="1.10.287.1490">
    <property type="match status" value="1"/>
</dbReference>
<evidence type="ECO:0000256" key="10">
    <source>
        <dbReference type="RuleBase" id="RU368072"/>
    </source>
</evidence>
<dbReference type="PANTHER" id="PTHR10643">
    <property type="entry name" value="KINETOCHORE PROTEIN NDC80"/>
    <property type="match status" value="1"/>
</dbReference>
<keyword evidence="15" id="KW-1185">Reference proteome</keyword>
<gene>
    <name evidence="14" type="primary">NDC80</name>
    <name evidence="14" type="ORF">AWJ20_3324</name>
</gene>
<dbReference type="GO" id="GO:0051301">
    <property type="term" value="P:cell division"/>
    <property type="evidence" value="ECO:0007669"/>
    <property type="project" value="UniProtKB-UniRule"/>
</dbReference>
<comment type="subunit">
    <text evidence="10">Component of the NDC80 complex.</text>
</comment>
<reference evidence="14 15" key="1">
    <citation type="submission" date="2016-02" db="EMBL/GenBank/DDBJ databases">
        <title>Complete genome sequence and transcriptome regulation of the pentose utilising yeast Sugiyamaella lignohabitans.</title>
        <authorList>
            <person name="Bellasio M."/>
            <person name="Peymann A."/>
            <person name="Valli M."/>
            <person name="Sipitzky M."/>
            <person name="Graf A."/>
            <person name="Sauer M."/>
            <person name="Marx H."/>
            <person name="Mattanovich D."/>
        </authorList>
    </citation>
    <scope>NUCLEOTIDE SEQUENCE [LARGE SCALE GENOMIC DNA]</scope>
    <source>
        <strain evidence="14 15">CBS 10342</strain>
    </source>
</reference>
<evidence type="ECO:0000256" key="1">
    <source>
        <dbReference type="ARBA" id="ARBA00007050"/>
    </source>
</evidence>
<evidence type="ECO:0000256" key="2">
    <source>
        <dbReference type="ARBA" id="ARBA00022454"/>
    </source>
</evidence>
<dbReference type="GO" id="GO:0031262">
    <property type="term" value="C:Ndc80 complex"/>
    <property type="evidence" value="ECO:0007669"/>
    <property type="project" value="UniProtKB-UniRule"/>
</dbReference>
<dbReference type="FunFam" id="1.10.418.30:FF:000001">
    <property type="entry name" value="Probable kinetochore protein ndc80"/>
    <property type="match status" value="1"/>
</dbReference>
<feature type="region of interest" description="Disordered" evidence="12">
    <location>
        <begin position="192"/>
        <end position="214"/>
    </location>
</feature>
<feature type="domain" description="Kinetochore protein Ndc80 CH" evidence="13">
    <location>
        <begin position="200"/>
        <end position="327"/>
    </location>
</feature>
<comment type="similarity">
    <text evidence="1 10">Belongs to the NDC80/HEC1 family.</text>
</comment>
<feature type="region of interest" description="Disordered" evidence="12">
    <location>
        <begin position="128"/>
        <end position="177"/>
    </location>
</feature>
<comment type="function">
    <text evidence="10">Acts as a component of the essential kinetochore-associated NDC80 complex, which is required for chromosome segregation and spindle checkpoint activity.</text>
</comment>
<feature type="region of interest" description="Disordered" evidence="12">
    <location>
        <begin position="1"/>
        <end position="22"/>
    </location>
</feature>
<evidence type="ECO:0000259" key="13">
    <source>
        <dbReference type="Pfam" id="PF03801"/>
    </source>
</evidence>
<evidence type="ECO:0000256" key="8">
    <source>
        <dbReference type="ARBA" id="ARBA00023306"/>
    </source>
</evidence>
<organism evidence="14 15">
    <name type="scientific">Sugiyamaella lignohabitans</name>
    <dbReference type="NCBI Taxonomy" id="796027"/>
    <lineage>
        <taxon>Eukaryota</taxon>
        <taxon>Fungi</taxon>
        <taxon>Dikarya</taxon>
        <taxon>Ascomycota</taxon>
        <taxon>Saccharomycotina</taxon>
        <taxon>Dipodascomycetes</taxon>
        <taxon>Dipodascales</taxon>
        <taxon>Trichomonascaceae</taxon>
        <taxon>Sugiyamaella</taxon>
    </lineage>
</organism>
<evidence type="ECO:0000256" key="3">
    <source>
        <dbReference type="ARBA" id="ARBA00022618"/>
    </source>
</evidence>
<evidence type="ECO:0000313" key="15">
    <source>
        <dbReference type="Proteomes" id="UP000189580"/>
    </source>
</evidence>
<keyword evidence="2 10" id="KW-0158">Chromosome</keyword>
<feature type="region of interest" description="Disordered" evidence="12">
    <location>
        <begin position="45"/>
        <end position="66"/>
    </location>
</feature>
<comment type="subcellular location">
    <subcellularLocation>
        <location evidence="10">Chromosome</location>
        <location evidence="10">Centromere</location>
        <location evidence="10">Kinetochore</location>
    </subcellularLocation>
    <subcellularLocation>
        <location evidence="10">Nucleus</location>
    </subcellularLocation>
</comment>
<dbReference type="EMBL" id="CP014503">
    <property type="protein sequence ID" value="ANB15685.1"/>
    <property type="molecule type" value="Genomic_DNA"/>
</dbReference>
<keyword evidence="7 10" id="KW-0539">Nucleus</keyword>
<dbReference type="GO" id="GO:0005634">
    <property type="term" value="C:nucleus"/>
    <property type="evidence" value="ECO:0007669"/>
    <property type="project" value="UniProtKB-SubCell"/>
</dbReference>
<evidence type="ECO:0000256" key="6">
    <source>
        <dbReference type="ARBA" id="ARBA00023054"/>
    </source>
</evidence>
<feature type="compositionally biased region" description="Low complexity" evidence="12">
    <location>
        <begin position="160"/>
        <end position="171"/>
    </location>
</feature>
<dbReference type="AlphaFoldDB" id="A0A167FTK1"/>
<keyword evidence="9 10" id="KW-0137">Centromere</keyword>
<feature type="coiled-coil region" evidence="11">
    <location>
        <begin position="380"/>
        <end position="518"/>
    </location>
</feature>
<dbReference type="GeneID" id="30035334"/>
<keyword evidence="8 10" id="KW-0131">Cell cycle</keyword>
<dbReference type="Proteomes" id="UP000189580">
    <property type="component" value="Chromosome b"/>
</dbReference>
<dbReference type="InterPro" id="IPR055260">
    <property type="entry name" value="Ndc80_CH"/>
</dbReference>
<evidence type="ECO:0000256" key="7">
    <source>
        <dbReference type="ARBA" id="ARBA00023242"/>
    </source>
</evidence>
<keyword evidence="3 10" id="KW-0132">Cell division</keyword>
<evidence type="ECO:0000256" key="4">
    <source>
        <dbReference type="ARBA" id="ARBA00022776"/>
    </source>
</evidence>
<keyword evidence="6 11" id="KW-0175">Coiled coil</keyword>
<evidence type="ECO:0000256" key="11">
    <source>
        <dbReference type="SAM" id="Coils"/>
    </source>
</evidence>
<sequence>MQQDFVQPSYSQGSYSTRRKSRIAYQQQPLASLDNHSLNIMATPASNNRLRKPSFRPSLAPGGITTSQQLFSGASSIAPPSALRGVGGAPPSAASRARQSIVPSRGLSGVFNNRNTLASSGQLDFTGGVPVSGAGGSNNGPGSGAAPGSVRKSMIPSAPPSSVRRQPPQSAVSRQSSFGIAGGGNSAFYSSGAPVLPPSSSLPPASRDPRPTRDRGYMATISQEIYEYLTQNGFAVEMKHPLTPKTLKAPTQKDFVMLFQWLYRRLDPGYRFTKAIDTEVYYLLRTIQYPYLESINKSQIAAVGGQNWPTFMAMLHWMVQLNITMENYDWETENAQSSDEGVLSQILDRYAAKSYRSKLDNEMDFSEYRVEVEQEITQFSESVQASIQEAEEEIELIRKRYQDLRKEADNFESLEKKGQALESDLVKFKDYIDAMETRKAKWTAIIDRLTLELENAGKELRVIQEEKASLQDQIAAQGLTPNDIDRMNAEREKLIKSLEQLESRQEEMTKQMNESELLTQNAFDEMETQLQKYHKDLYKVGIDDSGFQIPSTLFDTAFADENLGKRVDQVLQGIDLRNSIRPMLQRYRQEISERIHQSHDESIRLQEQLDRTSEGLNEKRDQVETLEAKLNANNITYNEIYETMNSEATTSNAKIEQLERDIHSMKSATQQELLQVEQKCHDIAIEHDKVKNAVLTSRAKMNNDLNQLITYIVSFKLYVQSGLEDYESMVTEEWNAQIQLENNLKSTAHGVLSPLDADSAL</sequence>
<feature type="compositionally biased region" description="Gly residues" evidence="12">
    <location>
        <begin position="133"/>
        <end position="145"/>
    </location>
</feature>
<keyword evidence="5 10" id="KW-0995">Kinetochore</keyword>
<dbReference type="PANTHER" id="PTHR10643:SF2">
    <property type="entry name" value="KINETOCHORE PROTEIN NDC80 HOMOLOG"/>
    <property type="match status" value="1"/>
</dbReference>
<dbReference type="Gene3D" id="1.10.418.30">
    <property type="entry name" value="Ncd80 complex, Ncd80 subunit"/>
    <property type="match status" value="1"/>
</dbReference>
<feature type="compositionally biased region" description="Polar residues" evidence="12">
    <location>
        <begin position="1"/>
        <end position="16"/>
    </location>
</feature>
<evidence type="ECO:0000256" key="12">
    <source>
        <dbReference type="SAM" id="MobiDB-lite"/>
    </source>
</evidence>
<keyword evidence="4 10" id="KW-0498">Mitosis</keyword>
<dbReference type="InterPro" id="IPR038273">
    <property type="entry name" value="Ndc80_sf"/>
</dbReference>
<evidence type="ECO:0000313" key="14">
    <source>
        <dbReference type="EMBL" id="ANB15685.1"/>
    </source>
</evidence>
<accession>A0A167FTK1</accession>
<dbReference type="GO" id="GO:0051315">
    <property type="term" value="P:attachment of mitotic spindle microtubules to kinetochore"/>
    <property type="evidence" value="ECO:0007669"/>
    <property type="project" value="UniProtKB-UniRule"/>
</dbReference>
<dbReference type="OrthoDB" id="7459479at2759"/>
<dbReference type="Pfam" id="PF03801">
    <property type="entry name" value="Ndc80_HEC"/>
    <property type="match status" value="1"/>
</dbReference>
<dbReference type="RefSeq" id="XP_018738162.1">
    <property type="nucleotide sequence ID" value="XM_018880334.1"/>
</dbReference>
<dbReference type="KEGG" id="slb:AWJ20_3324"/>
<proteinExistence type="inferred from homology"/>